<sequence length="171" mass="19910">MAEGVNHEIGFQALKFMLLYCYDLEVKHITAYAFKYFDNFRRKPEEVQKLMDLMMEKMQLLKENESLLHHKQVRVHIAGNLELLNPSLRDEAKRLMELTAGYSKAVFTVCFAYTSPDEIVHAVQESCQENCNEIEDQTKDLSLNLVDIEKHIYMTIAPYPDILIGHWGRVA</sequence>
<dbReference type="EC" id="2.5.1.-" evidence="2"/>
<keyword evidence="4" id="KW-1185">Reference proteome</keyword>
<dbReference type="PANTHER" id="PTHR10291:SF24">
    <property type="entry name" value="ALKYL TRANSFERASE"/>
    <property type="match status" value="1"/>
</dbReference>
<dbReference type="PANTHER" id="PTHR10291">
    <property type="entry name" value="DEHYDRODOLICHYL DIPHOSPHATE SYNTHASE FAMILY MEMBER"/>
    <property type="match status" value="1"/>
</dbReference>
<accession>A0AAV5KGY5</accession>
<dbReference type="GO" id="GO:0016094">
    <property type="term" value="P:polyprenol biosynthetic process"/>
    <property type="evidence" value="ECO:0007669"/>
    <property type="project" value="TreeGrafter"/>
</dbReference>
<gene>
    <name evidence="3" type="ORF">SLEP1_g33484</name>
</gene>
<evidence type="ECO:0000313" key="4">
    <source>
        <dbReference type="Proteomes" id="UP001054252"/>
    </source>
</evidence>
<dbReference type="AlphaFoldDB" id="A0AAV5KGY5"/>
<organism evidence="3 4">
    <name type="scientific">Rubroshorea leprosula</name>
    <dbReference type="NCBI Taxonomy" id="152421"/>
    <lineage>
        <taxon>Eukaryota</taxon>
        <taxon>Viridiplantae</taxon>
        <taxon>Streptophyta</taxon>
        <taxon>Embryophyta</taxon>
        <taxon>Tracheophyta</taxon>
        <taxon>Spermatophyta</taxon>
        <taxon>Magnoliopsida</taxon>
        <taxon>eudicotyledons</taxon>
        <taxon>Gunneridae</taxon>
        <taxon>Pentapetalae</taxon>
        <taxon>rosids</taxon>
        <taxon>malvids</taxon>
        <taxon>Malvales</taxon>
        <taxon>Dipterocarpaceae</taxon>
        <taxon>Rubroshorea</taxon>
    </lineage>
</organism>
<comment type="caution">
    <text evidence="3">The sequence shown here is derived from an EMBL/GenBank/DDBJ whole genome shotgun (WGS) entry which is preliminary data.</text>
</comment>
<comment type="similarity">
    <text evidence="2">Belongs to the UPP synthase family.</text>
</comment>
<evidence type="ECO:0000256" key="1">
    <source>
        <dbReference type="ARBA" id="ARBA00022679"/>
    </source>
</evidence>
<protein>
    <recommendedName>
        <fullName evidence="2">Alkyl transferase</fullName>
        <ecNumber evidence="2">2.5.1.-</ecNumber>
    </recommendedName>
</protein>
<dbReference type="EMBL" id="BPVZ01000064">
    <property type="protein sequence ID" value="GKV23789.1"/>
    <property type="molecule type" value="Genomic_DNA"/>
</dbReference>
<proteinExistence type="inferred from homology"/>
<dbReference type="NCBIfam" id="TIGR00055">
    <property type="entry name" value="uppS"/>
    <property type="match status" value="1"/>
</dbReference>
<dbReference type="Pfam" id="PF01255">
    <property type="entry name" value="Prenyltransf"/>
    <property type="match status" value="1"/>
</dbReference>
<dbReference type="GO" id="GO:0045547">
    <property type="term" value="F:ditrans,polycis-polyprenyl diphosphate synthase [(2E,6E)-farnesyl diphosphate specific] activity"/>
    <property type="evidence" value="ECO:0007669"/>
    <property type="project" value="TreeGrafter"/>
</dbReference>
<evidence type="ECO:0000256" key="2">
    <source>
        <dbReference type="RuleBase" id="RU363018"/>
    </source>
</evidence>
<dbReference type="Proteomes" id="UP001054252">
    <property type="component" value="Unassembled WGS sequence"/>
</dbReference>
<dbReference type="InterPro" id="IPR001441">
    <property type="entry name" value="UPP_synth-like"/>
</dbReference>
<reference evidence="3 4" key="1">
    <citation type="journal article" date="2021" name="Commun. Biol.">
        <title>The genome of Shorea leprosula (Dipterocarpaceae) highlights the ecological relevance of drought in aseasonal tropical rainforests.</title>
        <authorList>
            <person name="Ng K.K.S."/>
            <person name="Kobayashi M.J."/>
            <person name="Fawcett J.A."/>
            <person name="Hatakeyama M."/>
            <person name="Paape T."/>
            <person name="Ng C.H."/>
            <person name="Ang C.C."/>
            <person name="Tnah L.H."/>
            <person name="Lee C.T."/>
            <person name="Nishiyama T."/>
            <person name="Sese J."/>
            <person name="O'Brien M.J."/>
            <person name="Copetti D."/>
            <person name="Mohd Noor M.I."/>
            <person name="Ong R.C."/>
            <person name="Putra M."/>
            <person name="Sireger I.Z."/>
            <person name="Indrioko S."/>
            <person name="Kosugi Y."/>
            <person name="Izuno A."/>
            <person name="Isagi Y."/>
            <person name="Lee S.L."/>
            <person name="Shimizu K.K."/>
        </authorList>
    </citation>
    <scope>NUCLEOTIDE SEQUENCE [LARGE SCALE GENOMIC DNA]</scope>
    <source>
        <strain evidence="3">214</strain>
    </source>
</reference>
<evidence type="ECO:0000313" key="3">
    <source>
        <dbReference type="EMBL" id="GKV23789.1"/>
    </source>
</evidence>
<dbReference type="GO" id="GO:0005783">
    <property type="term" value="C:endoplasmic reticulum"/>
    <property type="evidence" value="ECO:0007669"/>
    <property type="project" value="TreeGrafter"/>
</dbReference>
<dbReference type="Gene3D" id="3.40.1180.10">
    <property type="entry name" value="Decaprenyl diphosphate synthase-like"/>
    <property type="match status" value="1"/>
</dbReference>
<keyword evidence="1 2" id="KW-0808">Transferase</keyword>
<dbReference type="InterPro" id="IPR036424">
    <property type="entry name" value="UPP_synth-like_sf"/>
</dbReference>
<dbReference type="SUPFAM" id="SSF64005">
    <property type="entry name" value="Undecaprenyl diphosphate synthase"/>
    <property type="match status" value="1"/>
</dbReference>
<name>A0AAV5KGY5_9ROSI</name>